<dbReference type="Proteomes" id="UP000282876">
    <property type="component" value="Unassembled WGS sequence"/>
</dbReference>
<comment type="caution">
    <text evidence="2">The sequence shown here is derived from an EMBL/GenBank/DDBJ whole genome shotgun (WGS) entry which is preliminary data.</text>
</comment>
<feature type="chain" id="PRO_5019128284" evidence="1">
    <location>
        <begin position="22"/>
        <end position="188"/>
    </location>
</feature>
<keyword evidence="1" id="KW-0732">Signal</keyword>
<keyword evidence="3" id="KW-1185">Reference proteome</keyword>
<evidence type="ECO:0000256" key="1">
    <source>
        <dbReference type="SAM" id="SignalP"/>
    </source>
</evidence>
<organism evidence="2 3">
    <name type="scientific">Tubulinosema ratisbonensis</name>
    <dbReference type="NCBI Taxonomy" id="291195"/>
    <lineage>
        <taxon>Eukaryota</taxon>
        <taxon>Fungi</taxon>
        <taxon>Fungi incertae sedis</taxon>
        <taxon>Microsporidia</taxon>
        <taxon>Tubulinosematoidea</taxon>
        <taxon>Tubulinosematidae</taxon>
        <taxon>Tubulinosema</taxon>
    </lineage>
</organism>
<evidence type="ECO:0000313" key="3">
    <source>
        <dbReference type="Proteomes" id="UP000282876"/>
    </source>
</evidence>
<proteinExistence type="predicted"/>
<dbReference type="VEuPathDB" id="MicrosporidiaDB:TUBRATIS_25850"/>
<dbReference type="AlphaFoldDB" id="A0A437AIK2"/>
<reference evidence="2 3" key="1">
    <citation type="submission" date="2018-10" db="EMBL/GenBank/DDBJ databases">
        <title>Draft genome sequence of the microsporidian Tubulinosema ratisbonensis.</title>
        <authorList>
            <person name="Polonais V."/>
            <person name="Peyretaillade E."/>
            <person name="Niehus S."/>
            <person name="Wawrzyniak I."/>
            <person name="Franchet A."/>
            <person name="Gaspin C."/>
            <person name="Reichstadt M."/>
            <person name="Belser C."/>
            <person name="Labadie K."/>
            <person name="Delbac F."/>
            <person name="Ferrandon D."/>
        </authorList>
    </citation>
    <scope>NUCLEOTIDE SEQUENCE [LARGE SCALE GENOMIC DNA]</scope>
    <source>
        <strain evidence="2 3">Franzen</strain>
    </source>
</reference>
<dbReference type="EMBL" id="RCSS01000702">
    <property type="protein sequence ID" value="RVD90981.1"/>
    <property type="molecule type" value="Genomic_DNA"/>
</dbReference>
<evidence type="ECO:0000313" key="2">
    <source>
        <dbReference type="EMBL" id="RVD90981.1"/>
    </source>
</evidence>
<feature type="signal peptide" evidence="1">
    <location>
        <begin position="1"/>
        <end position="21"/>
    </location>
</feature>
<gene>
    <name evidence="2" type="ORF">TUBRATIS_25850</name>
</gene>
<accession>A0A437AIK2</accession>
<protein>
    <submittedName>
        <fullName evidence="2">Uncharacterized protein</fullName>
    </submittedName>
</protein>
<sequence>MFKTTFLIGLFMATELTHNSSDYYAQLCNEQVFSANNNVRMPILQSNVPSNLPKTKNEPYFLTSIEKQISPPSKDITVFETVCVSKYTFFLHKSIKFIEDNYFFDFYSVCKDIFQIKLPNRCYNKNICNHKKFKNSFNDYIIKYLDDTELLISGDSILETVDLNATCSDLLLFSIPVRNSLSFLIEIN</sequence>
<name>A0A437AIK2_9MICR</name>